<dbReference type="Gene3D" id="1.25.40.20">
    <property type="entry name" value="Ankyrin repeat-containing domain"/>
    <property type="match status" value="3"/>
</dbReference>
<dbReference type="SUPFAM" id="SSF53474">
    <property type="entry name" value="alpha/beta-Hydrolases"/>
    <property type="match status" value="1"/>
</dbReference>
<dbReference type="SUPFAM" id="SSF48403">
    <property type="entry name" value="Ankyrin repeat"/>
    <property type="match status" value="1"/>
</dbReference>
<dbReference type="PROSITE" id="PS50297">
    <property type="entry name" value="ANK_REP_REGION"/>
    <property type="match status" value="6"/>
</dbReference>
<dbReference type="GeneID" id="87918993"/>
<evidence type="ECO:0000256" key="1">
    <source>
        <dbReference type="ARBA" id="ARBA00022737"/>
    </source>
</evidence>
<dbReference type="PANTHER" id="PTHR10039:SF5">
    <property type="entry name" value="NACHT DOMAIN-CONTAINING PROTEIN"/>
    <property type="match status" value="1"/>
</dbReference>
<dbReference type="PROSITE" id="PS50088">
    <property type="entry name" value="ANK_REPEAT"/>
    <property type="match status" value="6"/>
</dbReference>
<feature type="repeat" description="ANK" evidence="2">
    <location>
        <begin position="1416"/>
        <end position="1448"/>
    </location>
</feature>
<dbReference type="Proteomes" id="UP001273209">
    <property type="component" value="Unassembled WGS sequence"/>
</dbReference>
<dbReference type="EMBL" id="JAWRVG010000015">
    <property type="protein sequence ID" value="KAK4074996.1"/>
    <property type="molecule type" value="Genomic_DNA"/>
</dbReference>
<feature type="repeat" description="ANK" evidence="2">
    <location>
        <begin position="1339"/>
        <end position="1372"/>
    </location>
</feature>
<sequence>MAEPPSSRTGASIIYEPKDGEPMVDIVLVHGLQGHPFKTWTYGHGFKAETEAETARNGASDSQDQMTNSPSKGPWLQDLIRRFQGSKSQDTTKRNPKASIFWPRDLLPSDCPKARIIVLGYDTVIVKLPSSGRTNQNNIFTHGKDILNELSRTRPLGRRVIFVAHSLGGILVKEILTNCSTSNSEELQDILNSTSAVIFLGTPHRGSSVASLGAIARKAASLLLLDTNSSIVDSLALKNADLSRCQDVFSSLWAKHDFQVKSFQEGLAFKFKIRGLPFVVAKAKVVPDFSSCLGDPRERAETLHGDHREICRFDSADCPNYKKVSGEIKRIYIQLEAVVYEGEKPSVNYTASGKIERFLGFPGMQNRLRAIKNPLLNTCTWLARVKAYEDWISRKNVKVHHGLLQVVGKPGTGKSTTMKRTFEQVSSKFSEPTICVAGFFFNKRGNLLEHSQLGMFRSLLHQILRFHPQKFPALLKLREQESQEQDDDQISDEYLSSFREIFQDIFLDEQNNTRTVIFVDALDECDEPGNRDIAYFFRHLTDEAYKAGVQLDVCLSRREFPNVVLKDCPEIRVEKFTRSDIEYYISRRLEVAGFGDNQTTKQIQCEIANKADGIFLWVILVIDKIIKESANGRNKKYLLDEILRLPAQLNSLFAELLDPSKMSRAELQIVIYLFQWAVLSTSPLRLREWHHILAFIYGPQKSLAEWKDSKFYTATDQELVDQLRAISRGLVEVKMHQSTGASEVEDVKSAAAGAGSLDSSSGDSRIVQLIHESVRSFFVEGGEWLSKAWEVAGYQKNGIVSFCAEGHIALAKCCFQYLAVEELQGLSDARIRTEQTEVHRQSSPSLSSFYPKMFTEQPEAHLDNSNPFLPMSNRLSSYRPYNVVWQPSVHSRATSFGSSASSHDNRNSPYPDDREDANSFPRPLEDLELGENNQKPRDISDLISGSMNSHSSLARSKILSDYPALESYAINRVFLHARLAQDDGADPMPIIDLLHNGHYWQRWLSLQENITETNSLLSLAVEQGLDTWVDCIMRSKSIRPPSDQIDSALLSAILCCRTESIRILVAHGAQVHTEEIENALRKKKFRQTFLAALKGNHAVEETKEIVLSAVVPDYRLIFNKAIGTGDFELALDFLNFDVSVKQKLCNIPLHDFFGGRYCKPDHLSAALQFFLDKGADINERNASGESLVHLAVQSRDIKLLHALVLAGADVEARDDQTFTPLHQLIRSISDDSSSCILQQLVSCGVDATATDSQGRTPLHLIAGKVEASASIRWSKTASDESEDVFTQLFVKLIDAGADANARSSSGWTSLHHMCYEHGREAFIQDLVRAGADINAKDGAGRTPLHHSVESVRTGNLVKELIANGAIIHIEDAQHCTPIDIVLEQLEANGLHSARFHHVNTLVSAGAQIDVTRRDSRGQTLLYKAVLAGDKKLAEFLVLHGADVNEKDEEGRSALHLAFSLATNEGLISNFYVSAKTATGLTALHIAADAGIYGLIDRLVALGAGLDERDHLGRTPLYLAAAQSYTLVIRELLRSGANARIRDKAVVATAKYTQRA</sequence>
<evidence type="ECO:0000256" key="2">
    <source>
        <dbReference type="PROSITE-ProRule" id="PRU00023"/>
    </source>
</evidence>
<feature type="repeat" description="ANK" evidence="2">
    <location>
        <begin position="1511"/>
        <end position="1543"/>
    </location>
</feature>
<feature type="repeat" description="ANK" evidence="2">
    <location>
        <begin position="1478"/>
        <end position="1510"/>
    </location>
</feature>
<feature type="compositionally biased region" description="Polar residues" evidence="3">
    <location>
        <begin position="57"/>
        <end position="71"/>
    </location>
</feature>
<proteinExistence type="predicted"/>
<feature type="domain" description="Nephrocystin 3-like N-terminal" evidence="4">
    <location>
        <begin position="377"/>
        <end position="555"/>
    </location>
</feature>
<feature type="region of interest" description="Disordered" evidence="3">
    <location>
        <begin position="51"/>
        <end position="75"/>
    </location>
</feature>
<feature type="region of interest" description="Disordered" evidence="3">
    <location>
        <begin position="893"/>
        <end position="944"/>
    </location>
</feature>
<evidence type="ECO:0000259" key="4">
    <source>
        <dbReference type="Pfam" id="PF24883"/>
    </source>
</evidence>
<keyword evidence="1" id="KW-0677">Repeat</keyword>
<dbReference type="Pfam" id="PF24883">
    <property type="entry name" value="NPHP3_N"/>
    <property type="match status" value="1"/>
</dbReference>
<evidence type="ECO:0000313" key="5">
    <source>
        <dbReference type="EMBL" id="KAK4074996.1"/>
    </source>
</evidence>
<dbReference type="InterPro" id="IPR056884">
    <property type="entry name" value="NPHP3-like_N"/>
</dbReference>
<evidence type="ECO:0000313" key="6">
    <source>
        <dbReference type="Proteomes" id="UP001273209"/>
    </source>
</evidence>
<dbReference type="InterPro" id="IPR029058">
    <property type="entry name" value="AB_hydrolase_fold"/>
</dbReference>
<dbReference type="SMART" id="SM00248">
    <property type="entry name" value="ANK"/>
    <property type="match status" value="10"/>
</dbReference>
<keyword evidence="2" id="KW-0040">ANK repeat</keyword>
<evidence type="ECO:0000256" key="3">
    <source>
        <dbReference type="SAM" id="MobiDB-lite"/>
    </source>
</evidence>
<dbReference type="RefSeq" id="XP_062756240.1">
    <property type="nucleotide sequence ID" value="XM_062899088.1"/>
</dbReference>
<gene>
    <name evidence="5" type="ORF">Triagg1_4660</name>
</gene>
<comment type="caution">
    <text evidence="5">The sequence shown here is derived from an EMBL/GenBank/DDBJ whole genome shotgun (WGS) entry which is preliminary data.</text>
</comment>
<feature type="repeat" description="ANK" evidence="2">
    <location>
        <begin position="1183"/>
        <end position="1215"/>
    </location>
</feature>
<dbReference type="InterPro" id="IPR002110">
    <property type="entry name" value="Ankyrin_rpt"/>
</dbReference>
<organism evidence="5 6">
    <name type="scientific">Trichoderma aggressivum f. europaeum</name>
    <dbReference type="NCBI Taxonomy" id="173218"/>
    <lineage>
        <taxon>Eukaryota</taxon>
        <taxon>Fungi</taxon>
        <taxon>Dikarya</taxon>
        <taxon>Ascomycota</taxon>
        <taxon>Pezizomycotina</taxon>
        <taxon>Sordariomycetes</taxon>
        <taxon>Hypocreomycetidae</taxon>
        <taxon>Hypocreales</taxon>
        <taxon>Hypocreaceae</taxon>
        <taxon>Trichoderma</taxon>
    </lineage>
</organism>
<dbReference type="Gene3D" id="3.40.50.300">
    <property type="entry name" value="P-loop containing nucleotide triphosphate hydrolases"/>
    <property type="match status" value="1"/>
</dbReference>
<dbReference type="Gene3D" id="3.40.50.1820">
    <property type="entry name" value="alpha/beta hydrolase"/>
    <property type="match status" value="1"/>
</dbReference>
<accession>A0AAE1JAL0</accession>
<dbReference type="Pfam" id="PF12796">
    <property type="entry name" value="Ank_2"/>
    <property type="match status" value="2"/>
</dbReference>
<dbReference type="PANTHER" id="PTHR10039">
    <property type="entry name" value="AMELOGENIN"/>
    <property type="match status" value="1"/>
</dbReference>
<feature type="compositionally biased region" description="Low complexity" evidence="3">
    <location>
        <begin position="893"/>
        <end position="902"/>
    </location>
</feature>
<keyword evidence="6" id="KW-1185">Reference proteome</keyword>
<protein>
    <recommendedName>
        <fullName evidence="4">Nephrocystin 3-like N-terminal domain-containing protein</fullName>
    </recommendedName>
</protein>
<dbReference type="InterPro" id="IPR027417">
    <property type="entry name" value="P-loop_NTPase"/>
</dbReference>
<dbReference type="InterPro" id="IPR036770">
    <property type="entry name" value="Ankyrin_rpt-contain_sf"/>
</dbReference>
<reference evidence="5" key="1">
    <citation type="submission" date="2023-11" db="EMBL/GenBank/DDBJ databases">
        <title>The genome sequences of three competitors of mushroom-forming fungi.</title>
        <authorList>
            <person name="Beijen E."/>
            <person name="Ohm R.A."/>
        </authorList>
    </citation>
    <scope>NUCLEOTIDE SEQUENCE</scope>
    <source>
        <strain evidence="5">CBS 100526</strain>
    </source>
</reference>
<dbReference type="Pfam" id="PF13857">
    <property type="entry name" value="Ank_5"/>
    <property type="match status" value="1"/>
</dbReference>
<dbReference type="SUPFAM" id="SSF52540">
    <property type="entry name" value="P-loop containing nucleoside triphosphate hydrolases"/>
    <property type="match status" value="1"/>
</dbReference>
<name>A0AAE1JAL0_9HYPO</name>
<feature type="repeat" description="ANK" evidence="2">
    <location>
        <begin position="1305"/>
        <end position="1338"/>
    </location>
</feature>